<evidence type="ECO:0000256" key="2">
    <source>
        <dbReference type="ARBA" id="ARBA00022448"/>
    </source>
</evidence>
<reference evidence="9 10" key="1">
    <citation type="submission" date="2016-02" db="EMBL/GenBank/DDBJ databases">
        <title>Complete genome sequence of Halocynthiibacter arcticus PAMC 20958t from arctic marine sediment.</title>
        <authorList>
            <person name="Lee Y.M."/>
            <person name="Baek K."/>
            <person name="Lee H.K."/>
            <person name="Shin S.C."/>
        </authorList>
    </citation>
    <scope>NUCLEOTIDE SEQUENCE [LARGE SCALE GENOMIC DNA]</scope>
    <source>
        <strain evidence="9">PAMC 20958</strain>
    </source>
</reference>
<proteinExistence type="inferred from homology"/>
<evidence type="ECO:0000313" key="9">
    <source>
        <dbReference type="EMBL" id="AML52755.1"/>
    </source>
</evidence>
<comment type="function">
    <text evidence="7">Part of the tripartite ATP-independent periplasmic (TRAP) transport system.</text>
</comment>
<dbReference type="InterPro" id="IPR055348">
    <property type="entry name" value="DctQ"/>
</dbReference>
<dbReference type="OrthoDB" id="6183232at2"/>
<sequence length="178" mass="19290">MKFPIPLRAKNGAGLCAVWGVLLILAALITVISVGTRAVGLEVISGDFELIELATGIAVFSFLPWGHMTGAHVRVDVLAARFGSRAFRVLGGISDGLVALIATVILWRFYLGFAEKFPYGSEAFRSVFSMGSKPFYPETTYELQIQIWLPYGFCLIGAALFALVAILKFTADIQGKKP</sequence>
<evidence type="ECO:0000256" key="5">
    <source>
        <dbReference type="ARBA" id="ARBA00022989"/>
    </source>
</evidence>
<keyword evidence="4 7" id="KW-0812">Transmembrane</keyword>
<gene>
    <name evidence="9" type="ORF">RC74_17145</name>
</gene>
<comment type="subcellular location">
    <subcellularLocation>
        <location evidence="7">Cell inner membrane</location>
        <topology evidence="7">Multi-pass membrane protein</topology>
    </subcellularLocation>
    <subcellularLocation>
        <location evidence="1">Cell membrane</location>
        <topology evidence="1">Multi-pass membrane protein</topology>
    </subcellularLocation>
</comment>
<evidence type="ECO:0000256" key="1">
    <source>
        <dbReference type="ARBA" id="ARBA00004651"/>
    </source>
</evidence>
<comment type="subunit">
    <text evidence="7">The complex comprises the extracytoplasmic solute receptor protein and the two transmembrane proteins.</text>
</comment>
<name>A0A126V472_9RHOB</name>
<evidence type="ECO:0000256" key="6">
    <source>
        <dbReference type="ARBA" id="ARBA00023136"/>
    </source>
</evidence>
<evidence type="ECO:0000313" key="10">
    <source>
        <dbReference type="Proteomes" id="UP000070371"/>
    </source>
</evidence>
<keyword evidence="7" id="KW-0997">Cell inner membrane</keyword>
<comment type="similarity">
    <text evidence="7">Belongs to the TRAP transporter small permease family.</text>
</comment>
<protein>
    <recommendedName>
        <fullName evidence="7">TRAP transporter small permease protein</fullName>
    </recommendedName>
</protein>
<keyword evidence="5 7" id="KW-1133">Transmembrane helix</keyword>
<dbReference type="Proteomes" id="UP000070371">
    <property type="component" value="Chromosome"/>
</dbReference>
<dbReference type="EMBL" id="CP014327">
    <property type="protein sequence ID" value="AML52755.1"/>
    <property type="molecule type" value="Genomic_DNA"/>
</dbReference>
<feature type="transmembrane region" description="Helical" evidence="7">
    <location>
        <begin position="12"/>
        <end position="36"/>
    </location>
</feature>
<feature type="transmembrane region" description="Helical" evidence="7">
    <location>
        <begin position="147"/>
        <end position="167"/>
    </location>
</feature>
<keyword evidence="2 7" id="KW-0813">Transport</keyword>
<evidence type="ECO:0000256" key="3">
    <source>
        <dbReference type="ARBA" id="ARBA00022475"/>
    </source>
</evidence>
<keyword evidence="3" id="KW-1003">Cell membrane</keyword>
<dbReference type="STRING" id="1579316.RC74_17145"/>
<dbReference type="RefSeq" id="WP_062628332.1">
    <property type="nucleotide sequence ID" value="NZ_CP014327.1"/>
</dbReference>
<organism evidence="9 10">
    <name type="scientific">Falsihalocynthiibacter arcticus</name>
    <dbReference type="NCBI Taxonomy" id="1579316"/>
    <lineage>
        <taxon>Bacteria</taxon>
        <taxon>Pseudomonadati</taxon>
        <taxon>Pseudomonadota</taxon>
        <taxon>Alphaproteobacteria</taxon>
        <taxon>Rhodobacterales</taxon>
        <taxon>Roseobacteraceae</taxon>
        <taxon>Falsihalocynthiibacter</taxon>
    </lineage>
</organism>
<dbReference type="GO" id="GO:0022857">
    <property type="term" value="F:transmembrane transporter activity"/>
    <property type="evidence" value="ECO:0007669"/>
    <property type="project" value="UniProtKB-UniRule"/>
</dbReference>
<evidence type="ECO:0000256" key="4">
    <source>
        <dbReference type="ARBA" id="ARBA00022692"/>
    </source>
</evidence>
<evidence type="ECO:0000256" key="7">
    <source>
        <dbReference type="RuleBase" id="RU369079"/>
    </source>
</evidence>
<feature type="transmembrane region" description="Helical" evidence="7">
    <location>
        <begin position="48"/>
        <end position="66"/>
    </location>
</feature>
<keyword evidence="10" id="KW-1185">Reference proteome</keyword>
<keyword evidence="6 7" id="KW-0472">Membrane</keyword>
<dbReference type="AlphaFoldDB" id="A0A126V472"/>
<feature type="domain" description="Tripartite ATP-independent periplasmic transporters DctQ component" evidence="8">
    <location>
        <begin position="27"/>
        <end position="173"/>
    </location>
</feature>
<dbReference type="Pfam" id="PF04290">
    <property type="entry name" value="DctQ"/>
    <property type="match status" value="1"/>
</dbReference>
<dbReference type="GO" id="GO:0005886">
    <property type="term" value="C:plasma membrane"/>
    <property type="evidence" value="ECO:0007669"/>
    <property type="project" value="UniProtKB-SubCell"/>
</dbReference>
<feature type="transmembrane region" description="Helical" evidence="7">
    <location>
        <begin position="87"/>
        <end position="110"/>
    </location>
</feature>
<dbReference type="KEGG" id="hat:RC74_17145"/>
<evidence type="ECO:0000259" key="8">
    <source>
        <dbReference type="Pfam" id="PF04290"/>
    </source>
</evidence>
<accession>A0A126V472</accession>